<dbReference type="AlphaFoldDB" id="L8HI80"/>
<proteinExistence type="predicted"/>
<dbReference type="STRING" id="1257118.L8HI80"/>
<dbReference type="RefSeq" id="XP_004353609.1">
    <property type="nucleotide sequence ID" value="XM_004353557.1"/>
</dbReference>
<evidence type="ECO:0000313" key="3">
    <source>
        <dbReference type="Proteomes" id="UP000011083"/>
    </source>
</evidence>
<dbReference type="OrthoDB" id="6149934at2759"/>
<feature type="domain" description="DUF7869" evidence="1">
    <location>
        <begin position="211"/>
        <end position="337"/>
    </location>
</feature>
<gene>
    <name evidence="2" type="ORF">ACA1_152400</name>
</gene>
<dbReference type="VEuPathDB" id="AmoebaDB:ACA1_152400"/>
<dbReference type="Pfam" id="PF25273">
    <property type="entry name" value="DUF7869"/>
    <property type="match status" value="1"/>
</dbReference>
<evidence type="ECO:0000259" key="1">
    <source>
        <dbReference type="Pfam" id="PF25273"/>
    </source>
</evidence>
<organism evidence="2 3">
    <name type="scientific">Acanthamoeba castellanii (strain ATCC 30010 / Neff)</name>
    <dbReference type="NCBI Taxonomy" id="1257118"/>
    <lineage>
        <taxon>Eukaryota</taxon>
        <taxon>Amoebozoa</taxon>
        <taxon>Discosea</taxon>
        <taxon>Longamoebia</taxon>
        <taxon>Centramoebida</taxon>
        <taxon>Acanthamoebidae</taxon>
        <taxon>Acanthamoeba</taxon>
    </lineage>
</organism>
<dbReference type="PANTHER" id="PTHR33153">
    <property type="entry name" value="MYND-TYPE DOMAIN-CONTAINING PROTEIN"/>
    <property type="match status" value="1"/>
</dbReference>
<dbReference type="InterPro" id="IPR057191">
    <property type="entry name" value="DUF7869"/>
</dbReference>
<sequence length="366" mass="42220">MANFSSMDTLQTGRTSTDTTAWASTWITICHAPNSTSIYMPMIMTKDHLYQKYSDALNAQHFTHAKLLSLTHFHKMFKGEHRHIKFPQFCILRQCNICASTNNTLTNQTMSTREQAQLKQWKLDHLKLVEVEQKAYHLHQQEAVADPGVTLSIIMDSSTDVILPLLVPLPLAWKDLHLCKLGIHGFINHSLHRHSLYLHQGQFSCGPDFTFDNCSQENKNKYMLAYCHWLVFNKVFQSITISFLPAGHTHEGINQMFSTFVIGMKYNPWVLTVEAFKQGLQDWYSAPHLRPEPIFLLECWSIKSWMDPYICGVQGTSRPHVFCFSCHEEDLNTTILKDTLSALTKLNNAQAMKKSYQDLSHWKCYT</sequence>
<keyword evidence="3" id="KW-1185">Reference proteome</keyword>
<dbReference type="KEGG" id="acan:ACA1_152400"/>
<dbReference type="EMBL" id="KB007837">
    <property type="protein sequence ID" value="ELR24081.1"/>
    <property type="molecule type" value="Genomic_DNA"/>
</dbReference>
<evidence type="ECO:0000313" key="2">
    <source>
        <dbReference type="EMBL" id="ELR24081.1"/>
    </source>
</evidence>
<dbReference type="GeneID" id="14925147"/>
<accession>L8HI80</accession>
<dbReference type="Proteomes" id="UP000011083">
    <property type="component" value="Unassembled WGS sequence"/>
</dbReference>
<reference evidence="2 3" key="1">
    <citation type="journal article" date="2013" name="Genome Biol.">
        <title>Genome of Acanthamoeba castellanii highlights extensive lateral gene transfer and early evolution of tyrosine kinase signaling.</title>
        <authorList>
            <person name="Clarke M."/>
            <person name="Lohan A.J."/>
            <person name="Liu B."/>
            <person name="Lagkouvardos I."/>
            <person name="Roy S."/>
            <person name="Zafar N."/>
            <person name="Bertelli C."/>
            <person name="Schilde C."/>
            <person name="Kianianmomeni A."/>
            <person name="Burglin T.R."/>
            <person name="Frech C."/>
            <person name="Turcotte B."/>
            <person name="Kopec K.O."/>
            <person name="Synnott J.M."/>
            <person name="Choo C."/>
            <person name="Paponov I."/>
            <person name="Finkler A."/>
            <person name="Soon Heng Tan C."/>
            <person name="Hutchins A.P."/>
            <person name="Weinmeier T."/>
            <person name="Rattei T."/>
            <person name="Chu J.S."/>
            <person name="Gimenez G."/>
            <person name="Irimia M."/>
            <person name="Rigden D.J."/>
            <person name="Fitzpatrick D.A."/>
            <person name="Lorenzo-Morales J."/>
            <person name="Bateman A."/>
            <person name="Chiu C.H."/>
            <person name="Tang P."/>
            <person name="Hegemann P."/>
            <person name="Fromm H."/>
            <person name="Raoult D."/>
            <person name="Greub G."/>
            <person name="Miranda-Saavedra D."/>
            <person name="Chen N."/>
            <person name="Nash P."/>
            <person name="Ginger M.L."/>
            <person name="Horn M."/>
            <person name="Schaap P."/>
            <person name="Caler L."/>
            <person name="Loftus B."/>
        </authorList>
    </citation>
    <scope>NUCLEOTIDE SEQUENCE [LARGE SCALE GENOMIC DNA]</scope>
    <source>
        <strain evidence="2 3">Neff</strain>
    </source>
</reference>
<dbReference type="PANTHER" id="PTHR33153:SF3">
    <property type="entry name" value="TRAFFICKING PROTEIN PARTICLE COMPLEX SUBUNIT 11 DOMAIN-CONTAINING PROTEIN"/>
    <property type="match status" value="1"/>
</dbReference>
<protein>
    <recommendedName>
        <fullName evidence="1">DUF7869 domain-containing protein</fullName>
    </recommendedName>
</protein>
<name>L8HI80_ACACF</name>